<protein>
    <submittedName>
        <fullName evidence="1">DUF2634 domain-containing protein</fullName>
    </submittedName>
</protein>
<evidence type="ECO:0000313" key="1">
    <source>
        <dbReference type="EMBL" id="MVM90494.1"/>
    </source>
</evidence>
<evidence type="ECO:0000313" key="2">
    <source>
        <dbReference type="Proteomes" id="UP000439424"/>
    </source>
</evidence>
<dbReference type="Pfam" id="PF10934">
    <property type="entry name" value="Sheath_initiator"/>
    <property type="match status" value="1"/>
</dbReference>
<accession>A0A6I4IE45</accession>
<dbReference type="RefSeq" id="WP_002370817.1">
    <property type="nucleotide sequence ID" value="NZ_WPIP01000013.1"/>
</dbReference>
<gene>
    <name evidence="1" type="ORF">GNY86_03075</name>
</gene>
<reference evidence="1 2" key="1">
    <citation type="submission" date="2019-11" db="EMBL/GenBank/DDBJ databases">
        <title>Multidrug-resistant Acinetobacter baumannii moving toward extensively drug-resistant over fifteen years in South of Brazil.</title>
        <authorList>
            <person name="Fedrigo N.H."/>
            <person name="Cerdeira L."/>
            <person name="Fuga B."/>
            <person name="Marini P.V.B."/>
            <person name="Shinohara D.R."/>
            <person name="Carrara-Marroni F.E."/>
            <person name="Lincopan N."/>
            <person name="Tognim M.C.B."/>
        </authorList>
    </citation>
    <scope>NUCLEOTIDE SEQUENCE [LARGE SCALE GENOMIC DNA]</scope>
    <source>
        <strain evidence="1 2">Ac576</strain>
    </source>
</reference>
<organism evidence="1 2">
    <name type="scientific">Acinetobacter baumannii</name>
    <dbReference type="NCBI Taxonomy" id="470"/>
    <lineage>
        <taxon>Bacteria</taxon>
        <taxon>Pseudomonadati</taxon>
        <taxon>Pseudomonadota</taxon>
        <taxon>Gammaproteobacteria</taxon>
        <taxon>Moraxellales</taxon>
        <taxon>Moraxellaceae</taxon>
        <taxon>Acinetobacter</taxon>
        <taxon>Acinetobacter calcoaceticus/baumannii complex</taxon>
    </lineage>
</organism>
<name>A0A6I4IE45_ACIBA</name>
<dbReference type="Proteomes" id="UP000439424">
    <property type="component" value="Unassembled WGS sequence"/>
</dbReference>
<sequence>MDEEIFNEEVILTPSKTYKVTNGRIIGFIDNLGAMSQFVDKTLSTPRFTHLIYTDSYGTELEDLIGENMDLAKAELERIITEALIIDERVSSINNFEIVEVNRSSLLVKFVVTTVFGNVPVEKEVTI</sequence>
<comment type="caution">
    <text evidence="1">The sequence shown here is derived from an EMBL/GenBank/DDBJ whole genome shotgun (WGS) entry which is preliminary data.</text>
</comment>
<dbReference type="EMBL" id="WPIP01000013">
    <property type="protein sequence ID" value="MVM90494.1"/>
    <property type="molecule type" value="Genomic_DNA"/>
</dbReference>
<dbReference type="SUPFAM" id="SSF160719">
    <property type="entry name" value="gpW/gp25-like"/>
    <property type="match status" value="1"/>
</dbReference>
<dbReference type="AlphaFoldDB" id="A0A6I4IE45"/>
<proteinExistence type="predicted"/>
<dbReference type="InterPro" id="IPR020288">
    <property type="entry name" value="Sheath_initiator"/>
</dbReference>